<sequence>MDIVVQMDRFPVHGETLTGREAHFVPGGKGANQAVAAARLGAHTTMAGAVGGDAFGKELLGSLQRSGVDHSQVRQLEGESTGIASIMVSPDDNMIVIVPGANAQCLPEHAAALEPVIAAADTVLLQLEIPLETVTAAAVLAKKHGKRVILNPAPAQKLPQELLDCVDVITPNRSELELLTGLGTSDGELEQAMDAMLALGPDTVVTTLGGDGAVFKQRGGKLHSQSAYTVPVVDTTGAGDAYNAGLAYALSIGEDIQAAAALASKVSALAVTKFGAQDGMPLMADVQAFNTSR</sequence>
<dbReference type="PROSITE" id="PS00584">
    <property type="entry name" value="PFKB_KINASES_2"/>
    <property type="match status" value="1"/>
</dbReference>
<feature type="active site" description="Proton acceptor" evidence="10">
    <location>
        <position position="240"/>
    </location>
</feature>
<evidence type="ECO:0000256" key="10">
    <source>
        <dbReference type="HAMAP-Rule" id="MF_01987"/>
    </source>
</evidence>
<name>A0A917LXP7_9BACL</name>
<dbReference type="InterPro" id="IPR011877">
    <property type="entry name" value="Ribokinase"/>
</dbReference>
<keyword evidence="5 10" id="KW-0418">Kinase</keyword>
<dbReference type="EC" id="2.7.1.229" evidence="10"/>
<evidence type="ECO:0000256" key="2">
    <source>
        <dbReference type="ARBA" id="ARBA00022679"/>
    </source>
</evidence>
<dbReference type="InterPro" id="IPR002173">
    <property type="entry name" value="Carboh/pur_kinase_PfkB_CS"/>
</dbReference>
<evidence type="ECO:0000256" key="5">
    <source>
        <dbReference type="ARBA" id="ARBA00022777"/>
    </source>
</evidence>
<gene>
    <name evidence="12" type="primary">rbsK</name>
    <name evidence="10" type="synonym">deoK</name>
    <name evidence="12" type="ORF">GCM10010918_17550</name>
</gene>
<comment type="similarity">
    <text evidence="1">Belongs to the carbohydrate kinase pfkB family.</text>
</comment>
<dbReference type="GO" id="GO:0006014">
    <property type="term" value="P:D-ribose metabolic process"/>
    <property type="evidence" value="ECO:0007669"/>
    <property type="project" value="UniProtKB-UniRule"/>
</dbReference>
<dbReference type="GO" id="GO:0005524">
    <property type="term" value="F:ATP binding"/>
    <property type="evidence" value="ECO:0007669"/>
    <property type="project" value="UniProtKB-UniRule"/>
</dbReference>
<evidence type="ECO:0000256" key="8">
    <source>
        <dbReference type="ARBA" id="ARBA00022958"/>
    </source>
</evidence>
<evidence type="ECO:0000256" key="7">
    <source>
        <dbReference type="ARBA" id="ARBA00022842"/>
    </source>
</evidence>
<keyword evidence="6 10" id="KW-0067">ATP-binding</keyword>
<comment type="function">
    <text evidence="10">Catalyzes the ATP-dependent phosphorylation of 2-deoxy-D-ribose to 2-deoxy-D-ribose 5-phosphate (dRib-5P), allowing the use of deoxyribose as the sole carbon source.</text>
</comment>
<dbReference type="HAMAP" id="MF_01987">
    <property type="entry name" value="Ribokinase"/>
    <property type="match status" value="1"/>
</dbReference>
<feature type="binding site" evidence="10">
    <location>
        <position position="236"/>
    </location>
    <ligand>
        <name>K(+)</name>
        <dbReference type="ChEBI" id="CHEBI:29103"/>
    </ligand>
</feature>
<dbReference type="CDD" id="cd01174">
    <property type="entry name" value="ribokinase"/>
    <property type="match status" value="1"/>
</dbReference>
<dbReference type="NCBIfam" id="TIGR02152">
    <property type="entry name" value="D_ribokin_bact"/>
    <property type="match status" value="1"/>
</dbReference>
<feature type="binding site" evidence="10">
    <location>
        <begin position="239"/>
        <end position="240"/>
    </location>
    <ligand>
        <name>ATP</name>
        <dbReference type="ChEBI" id="CHEBI:30616"/>
    </ligand>
</feature>
<keyword evidence="4 10" id="KW-0547">Nucleotide-binding</keyword>
<dbReference type="InterPro" id="IPR002139">
    <property type="entry name" value="Ribo/fructo_kinase"/>
</dbReference>
<keyword evidence="9 10" id="KW-0119">Carbohydrate metabolism</keyword>
<keyword evidence="13" id="KW-1185">Reference proteome</keyword>
<dbReference type="PANTHER" id="PTHR10584">
    <property type="entry name" value="SUGAR KINASE"/>
    <property type="match status" value="1"/>
</dbReference>
<organism evidence="12 13">
    <name type="scientific">Paenibacillus radicis</name>
    <name type="common">ex Gao et al. 2016</name>
    <dbReference type="NCBI Taxonomy" id="1737354"/>
    <lineage>
        <taxon>Bacteria</taxon>
        <taxon>Bacillati</taxon>
        <taxon>Bacillota</taxon>
        <taxon>Bacilli</taxon>
        <taxon>Bacillales</taxon>
        <taxon>Paenibacillaceae</taxon>
        <taxon>Paenibacillus</taxon>
    </lineage>
</organism>
<evidence type="ECO:0000313" key="13">
    <source>
        <dbReference type="Proteomes" id="UP000600247"/>
    </source>
</evidence>
<dbReference type="AlphaFoldDB" id="A0A917LXP7"/>
<dbReference type="InterPro" id="IPR029056">
    <property type="entry name" value="Ribokinase-like"/>
</dbReference>
<comment type="caution">
    <text evidence="12">The sequence shown here is derived from an EMBL/GenBank/DDBJ whole genome shotgun (WGS) entry which is preliminary data.</text>
</comment>
<comment type="subunit">
    <text evidence="10">Homodimer.</text>
</comment>
<protein>
    <recommendedName>
        <fullName evidence="10">Deoxyribokinase</fullName>
        <shortName evidence="10">dRK</shortName>
        <ecNumber evidence="10">2.7.1.229</ecNumber>
    </recommendedName>
    <alternativeName>
        <fullName evidence="10">ATP:2-deoxy-D-ribose 5-phosphotransferase</fullName>
    </alternativeName>
</protein>
<feature type="site" description="Important for substrate specificity" evidence="10">
    <location>
        <position position="1"/>
    </location>
</feature>
<dbReference type="EMBL" id="BMHY01000003">
    <property type="protein sequence ID" value="GGG64012.1"/>
    <property type="molecule type" value="Genomic_DNA"/>
</dbReference>
<dbReference type="SUPFAM" id="SSF53613">
    <property type="entry name" value="Ribokinase-like"/>
    <property type="match status" value="1"/>
</dbReference>
<comment type="subcellular location">
    <subcellularLocation>
        <location evidence="10">Cytoplasm</location>
    </subcellularLocation>
</comment>
<evidence type="ECO:0000256" key="9">
    <source>
        <dbReference type="ARBA" id="ARBA00023277"/>
    </source>
</evidence>
<dbReference type="InterPro" id="IPR011611">
    <property type="entry name" value="PfkB_dom"/>
</dbReference>
<dbReference type="GO" id="GO:0004747">
    <property type="term" value="F:ribokinase activity"/>
    <property type="evidence" value="ECO:0007669"/>
    <property type="project" value="UniProtKB-UniRule"/>
</dbReference>
<dbReference type="PANTHER" id="PTHR10584:SF166">
    <property type="entry name" value="RIBOKINASE"/>
    <property type="match status" value="1"/>
</dbReference>
<evidence type="ECO:0000256" key="1">
    <source>
        <dbReference type="ARBA" id="ARBA00005380"/>
    </source>
</evidence>
<dbReference type="Gene3D" id="3.40.1190.20">
    <property type="match status" value="1"/>
</dbReference>
<comment type="catalytic activity">
    <reaction evidence="10">
        <text>2-deoxy-D-ribose + ATP = 2-deoxy-D-ribose 5-phosphate + ADP + H(+)</text>
        <dbReference type="Rhea" id="RHEA:30871"/>
        <dbReference type="ChEBI" id="CHEBI:15378"/>
        <dbReference type="ChEBI" id="CHEBI:30616"/>
        <dbReference type="ChEBI" id="CHEBI:62877"/>
        <dbReference type="ChEBI" id="CHEBI:90761"/>
        <dbReference type="ChEBI" id="CHEBI:456216"/>
        <dbReference type="EC" id="2.7.1.229"/>
    </reaction>
</comment>
<keyword evidence="7 10" id="KW-0460">Magnesium</keyword>
<comment type="similarity">
    <text evidence="10">Belongs to the carbohydrate kinase PfkB family. Deoxyribokinase subfamily.</text>
</comment>
<feature type="binding site" evidence="10">
    <location>
        <position position="128"/>
    </location>
    <ligand>
        <name>substrate</name>
    </ligand>
</feature>
<feature type="binding site" evidence="10">
    <location>
        <position position="172"/>
    </location>
    <ligand>
        <name>ATP</name>
        <dbReference type="ChEBI" id="CHEBI:30616"/>
    </ligand>
</feature>
<evidence type="ECO:0000256" key="4">
    <source>
        <dbReference type="ARBA" id="ARBA00022741"/>
    </source>
</evidence>
<feature type="binding site" evidence="10">
    <location>
        <position position="240"/>
    </location>
    <ligand>
        <name>substrate</name>
    </ligand>
</feature>
<comment type="cofactor">
    <cofactor evidence="10">
        <name>Mg(2+)</name>
        <dbReference type="ChEBI" id="CHEBI:18420"/>
    </cofactor>
</comment>
<keyword evidence="8 10" id="KW-0630">Potassium</keyword>
<feature type="domain" description="Carbohydrate kinase PfkB" evidence="11">
    <location>
        <begin position="10"/>
        <end position="281"/>
    </location>
</feature>
<dbReference type="Pfam" id="PF00294">
    <property type="entry name" value="PfkB"/>
    <property type="match status" value="1"/>
</dbReference>
<dbReference type="GO" id="GO:0005829">
    <property type="term" value="C:cytosol"/>
    <property type="evidence" value="ECO:0007669"/>
    <property type="project" value="TreeGrafter"/>
</dbReference>
<reference evidence="12 13" key="1">
    <citation type="journal article" date="2014" name="Int. J. Syst. Evol. Microbiol.">
        <title>Complete genome sequence of Corynebacterium casei LMG S-19264T (=DSM 44701T), isolated from a smear-ripened cheese.</title>
        <authorList>
            <consortium name="US DOE Joint Genome Institute (JGI-PGF)"/>
            <person name="Walter F."/>
            <person name="Albersmeier A."/>
            <person name="Kalinowski J."/>
            <person name="Ruckert C."/>
        </authorList>
    </citation>
    <scope>NUCLEOTIDE SEQUENCE [LARGE SCALE GENOMIC DNA]</scope>
    <source>
        <strain evidence="12 13">CGMCC 1.15286</strain>
    </source>
</reference>
<dbReference type="GO" id="GO:0046872">
    <property type="term" value="F:metal ion binding"/>
    <property type="evidence" value="ECO:0007669"/>
    <property type="project" value="UniProtKB-KW"/>
</dbReference>
<feature type="binding site" evidence="10">
    <location>
        <begin position="207"/>
        <end position="212"/>
    </location>
    <ligand>
        <name>ATP</name>
        <dbReference type="ChEBI" id="CHEBI:30616"/>
    </ligand>
</feature>
<keyword evidence="3 10" id="KW-0479">Metal-binding</keyword>
<evidence type="ECO:0000256" key="3">
    <source>
        <dbReference type="ARBA" id="ARBA00022723"/>
    </source>
</evidence>
<feature type="binding site" evidence="10">
    <location>
        <position position="275"/>
    </location>
    <ligand>
        <name>K(+)</name>
        <dbReference type="ChEBI" id="CHEBI:29103"/>
    </ligand>
</feature>
<accession>A0A917LXP7</accession>
<keyword evidence="2 10" id="KW-0808">Transferase</keyword>
<feature type="binding site" evidence="10">
    <location>
        <position position="273"/>
    </location>
    <ligand>
        <name>K(+)</name>
        <dbReference type="ChEBI" id="CHEBI:29103"/>
    </ligand>
</feature>
<comment type="caution">
    <text evidence="10">Lacks conserved residue(s) required for the propagation of feature annotation.</text>
</comment>
<evidence type="ECO:0000256" key="6">
    <source>
        <dbReference type="ARBA" id="ARBA00022840"/>
    </source>
</evidence>
<keyword evidence="10" id="KW-0963">Cytoplasm</keyword>
<evidence type="ECO:0000259" key="11">
    <source>
        <dbReference type="Pfam" id="PF00294"/>
    </source>
</evidence>
<dbReference type="PRINTS" id="PR00990">
    <property type="entry name" value="RIBOKINASE"/>
</dbReference>
<feature type="binding site" evidence="10">
    <location>
        <position position="270"/>
    </location>
    <ligand>
        <name>K(+)</name>
        <dbReference type="ChEBI" id="CHEBI:29103"/>
    </ligand>
</feature>
<dbReference type="Proteomes" id="UP000600247">
    <property type="component" value="Unassembled WGS sequence"/>
</dbReference>
<feature type="binding site" evidence="10">
    <location>
        <position position="234"/>
    </location>
    <ligand>
        <name>K(+)</name>
        <dbReference type="ChEBI" id="CHEBI:29103"/>
    </ligand>
</feature>
<proteinExistence type="inferred from homology"/>
<evidence type="ECO:0000313" key="12">
    <source>
        <dbReference type="EMBL" id="GGG64012.1"/>
    </source>
</evidence>
<feature type="binding site" evidence="10">
    <location>
        <begin position="28"/>
        <end position="32"/>
    </location>
    <ligand>
        <name>substrate</name>
    </ligand>
</feature>